<feature type="transmembrane region" description="Helical" evidence="1">
    <location>
        <begin position="178"/>
        <end position="206"/>
    </location>
</feature>
<name>A0A4R1HY42_PSEEN</name>
<feature type="transmembrane region" description="Helical" evidence="1">
    <location>
        <begin position="25"/>
        <end position="44"/>
    </location>
</feature>
<feature type="transmembrane region" description="Helical" evidence="1">
    <location>
        <begin position="130"/>
        <end position="158"/>
    </location>
</feature>
<feature type="transmembrane region" description="Helical" evidence="1">
    <location>
        <begin position="283"/>
        <end position="301"/>
    </location>
</feature>
<evidence type="ECO:0008006" key="4">
    <source>
        <dbReference type="Google" id="ProtNLM"/>
    </source>
</evidence>
<dbReference type="EMBL" id="SMFZ01000002">
    <property type="protein sequence ID" value="TCK22482.1"/>
    <property type="molecule type" value="Genomic_DNA"/>
</dbReference>
<gene>
    <name evidence="2" type="ORF">EV378_6486</name>
</gene>
<comment type="caution">
    <text evidence="2">The sequence shown here is derived from an EMBL/GenBank/DDBJ whole genome shotgun (WGS) entry which is preliminary data.</text>
</comment>
<keyword evidence="1" id="KW-1133">Transmembrane helix</keyword>
<dbReference type="AlphaFoldDB" id="A0A4R1HY42"/>
<evidence type="ECO:0000256" key="1">
    <source>
        <dbReference type="SAM" id="Phobius"/>
    </source>
</evidence>
<feature type="transmembrane region" description="Helical" evidence="1">
    <location>
        <begin position="100"/>
        <end position="118"/>
    </location>
</feature>
<keyword evidence="3" id="KW-1185">Reference proteome</keyword>
<keyword evidence="1" id="KW-0812">Transmembrane</keyword>
<feature type="transmembrane region" description="Helical" evidence="1">
    <location>
        <begin position="256"/>
        <end position="276"/>
    </location>
</feature>
<dbReference type="Proteomes" id="UP000295560">
    <property type="component" value="Unassembled WGS sequence"/>
</dbReference>
<evidence type="ECO:0000313" key="3">
    <source>
        <dbReference type="Proteomes" id="UP000295560"/>
    </source>
</evidence>
<accession>A0A4R1HY42</accession>
<keyword evidence="1" id="KW-0472">Membrane</keyword>
<proteinExistence type="predicted"/>
<feature type="transmembrane region" description="Helical" evidence="1">
    <location>
        <begin position="334"/>
        <end position="354"/>
    </location>
</feature>
<protein>
    <recommendedName>
        <fullName evidence="4">Dolichyl-phosphate-mannose-protein mannosyltransferase</fullName>
    </recommendedName>
</protein>
<sequence length="518" mass="55619">MLTAPERPSEGWSARPERVRPSRPMAIGMAVVVVAVAVGVWATWSTTIDDAFITFRYALNWAHGDGPVWNPGEDPVEGFTNFAWTAWAVPFLAMGAPPEVVAKLTSAVCAVLTGWLLLREPRTTVGRVGAVGAFLLFLPTYLHIVAGLETVAFALVVLRAVIVGMRVLDGRDARVWELPVLLLAGGMLRPEGALAVAPALVCWLWLRRRDRTAWLWTGGAAVVGAGYFLWRWSFFGHLLPNTFYVKFGHLDAGERWISATVWALLPLLVLVVLLAARTATRRPGVLALVTVVLLWAPYAVSGPSMDYVHRFAFHAVPVLCLAAGLALDALRPRVVAAVVGVVAVGWTAVAGVSAPDAPVILNYGTDLQRTHEAIGRGLAESPVPGPQRTLAVTDAGAIPYFSEWNAIDYIGLNDEAIAHGAAPTDVVGAASPTVIVVTGGAGGPPVAAYGLDVGRVTAGYERVASVWLRENYWQYVFVKPEFAGPVGAAVRTEVGRAQAESDGRWDESWDRWFDRVTG</sequence>
<feature type="transmembrane region" description="Helical" evidence="1">
    <location>
        <begin position="213"/>
        <end position="230"/>
    </location>
</feature>
<evidence type="ECO:0000313" key="2">
    <source>
        <dbReference type="EMBL" id="TCK22482.1"/>
    </source>
</evidence>
<feature type="transmembrane region" description="Helical" evidence="1">
    <location>
        <begin position="307"/>
        <end position="327"/>
    </location>
</feature>
<reference evidence="2 3" key="1">
    <citation type="submission" date="2019-03" db="EMBL/GenBank/DDBJ databases">
        <title>Sequencing the genomes of 1000 actinobacteria strains.</title>
        <authorList>
            <person name="Klenk H.-P."/>
        </authorList>
    </citation>
    <scope>NUCLEOTIDE SEQUENCE [LARGE SCALE GENOMIC DNA]</scope>
    <source>
        <strain evidence="2 3">DSM 44969</strain>
    </source>
</reference>
<organism evidence="2 3">
    <name type="scientific">Pseudonocardia endophytica</name>
    <dbReference type="NCBI Taxonomy" id="401976"/>
    <lineage>
        <taxon>Bacteria</taxon>
        <taxon>Bacillati</taxon>
        <taxon>Actinomycetota</taxon>
        <taxon>Actinomycetes</taxon>
        <taxon>Pseudonocardiales</taxon>
        <taxon>Pseudonocardiaceae</taxon>
        <taxon>Pseudonocardia</taxon>
    </lineage>
</organism>
<dbReference type="RefSeq" id="WP_243653862.1">
    <property type="nucleotide sequence ID" value="NZ_SMFZ01000002.1"/>
</dbReference>